<proteinExistence type="inferred from homology"/>
<dbReference type="AlphaFoldDB" id="A0A285ERX1"/>
<dbReference type="Proteomes" id="UP000251060">
    <property type="component" value="Unassembled WGS sequence"/>
</dbReference>
<dbReference type="SUPFAM" id="SSF53927">
    <property type="entry name" value="Cytidine deaminase-like"/>
    <property type="match status" value="1"/>
</dbReference>
<dbReference type="EMBL" id="OBDR01000001">
    <property type="protein sequence ID" value="SNY00974.1"/>
    <property type="molecule type" value="Genomic_DNA"/>
</dbReference>
<dbReference type="GO" id="GO:0008270">
    <property type="term" value="F:zinc ion binding"/>
    <property type="evidence" value="ECO:0007669"/>
    <property type="project" value="InterPro"/>
</dbReference>
<dbReference type="Pfam" id="PF00383">
    <property type="entry name" value="dCMP_cyt_deam_1"/>
    <property type="match status" value="1"/>
</dbReference>
<organism evidence="7 9">
    <name type="scientific">Methanohalophilus euhalobius</name>
    <dbReference type="NCBI Taxonomy" id="51203"/>
    <lineage>
        <taxon>Archaea</taxon>
        <taxon>Methanobacteriati</taxon>
        <taxon>Methanobacteriota</taxon>
        <taxon>Stenosarchaea group</taxon>
        <taxon>Methanomicrobia</taxon>
        <taxon>Methanosarcinales</taxon>
        <taxon>Methanosarcinaceae</taxon>
        <taxon>Methanohalophilus</taxon>
    </lineage>
</organism>
<dbReference type="EMBL" id="PVBU01000005">
    <property type="protein sequence ID" value="PQV42641.1"/>
    <property type="molecule type" value="Genomic_DNA"/>
</dbReference>
<dbReference type="FunFam" id="3.40.140.10:FF:000011">
    <property type="entry name" value="tRNA-specific adenosine deaminase"/>
    <property type="match status" value="1"/>
</dbReference>
<comment type="similarity">
    <text evidence="1">Belongs to the cytidine and deoxycytidylate deaminase family.</text>
</comment>
<dbReference type="Proteomes" id="UP000295404">
    <property type="component" value="Unassembled WGS sequence"/>
</dbReference>
<gene>
    <name evidence="6" type="ORF">B0H22_105105</name>
    <name evidence="8" type="ORF">C7960_0389</name>
    <name evidence="7" type="ORF">SAMN06295989_101354</name>
</gene>
<evidence type="ECO:0000256" key="1">
    <source>
        <dbReference type="ARBA" id="ARBA00006576"/>
    </source>
</evidence>
<evidence type="ECO:0000313" key="8">
    <source>
        <dbReference type="EMBL" id="TCL11264.1"/>
    </source>
</evidence>
<keyword evidence="9" id="KW-1185">Reference proteome</keyword>
<dbReference type="InterPro" id="IPR002125">
    <property type="entry name" value="CMP_dCMP_dom"/>
</dbReference>
<sequence>MYPGAKTLNNFMEIAIEQARMGMKHNLGGPFGAVIVKDKTVISRAHNRVLDFNDPTAHAEIMAIRIASSNLETFDLSGCEIYTTSYPCPMCMSALYWARIKTLYYGTTTAEVEKIGFDDGQIYRALCKGTDTEMNVEKLDSKICQQLLSEWEEKEDKYMY</sequence>
<evidence type="ECO:0000313" key="6">
    <source>
        <dbReference type="EMBL" id="PQV42641.1"/>
    </source>
</evidence>
<dbReference type="PROSITE" id="PS00903">
    <property type="entry name" value="CYT_DCMP_DEAMINASES_1"/>
    <property type="match status" value="1"/>
</dbReference>
<evidence type="ECO:0000313" key="9">
    <source>
        <dbReference type="Proteomes" id="UP000217726"/>
    </source>
</evidence>
<dbReference type="CDD" id="cd01285">
    <property type="entry name" value="nucleoside_deaminase"/>
    <property type="match status" value="1"/>
</dbReference>
<protein>
    <submittedName>
        <fullName evidence="7">tRNA(Arg) A34 adenosine deaminase TadA</fullName>
    </submittedName>
</protein>
<dbReference type="Proteomes" id="UP000217726">
    <property type="component" value="Unassembled WGS sequence"/>
</dbReference>
<dbReference type="InterPro" id="IPR016193">
    <property type="entry name" value="Cytidine_deaminase-like"/>
</dbReference>
<dbReference type="GO" id="GO:0006152">
    <property type="term" value="P:purine nucleoside catabolic process"/>
    <property type="evidence" value="ECO:0007669"/>
    <property type="project" value="TreeGrafter"/>
</dbReference>
<dbReference type="PROSITE" id="PS51747">
    <property type="entry name" value="CYT_DCMP_DEAMINASES_2"/>
    <property type="match status" value="1"/>
</dbReference>
<evidence type="ECO:0000313" key="10">
    <source>
        <dbReference type="Proteomes" id="UP000251060"/>
    </source>
</evidence>
<dbReference type="InterPro" id="IPR016192">
    <property type="entry name" value="APOBEC/CMP_deaminase_Zn-bd"/>
</dbReference>
<evidence type="ECO:0000256" key="4">
    <source>
        <dbReference type="ARBA" id="ARBA00022833"/>
    </source>
</evidence>
<evidence type="ECO:0000259" key="5">
    <source>
        <dbReference type="PROSITE" id="PS51747"/>
    </source>
</evidence>
<evidence type="ECO:0000313" key="11">
    <source>
        <dbReference type="Proteomes" id="UP000295404"/>
    </source>
</evidence>
<reference evidence="6 10" key="3">
    <citation type="submission" date="2018-02" db="EMBL/GenBank/DDBJ databases">
        <title>Subsurface microbial communities from deep shales in Ohio and West Virginia, USA.</title>
        <authorList>
            <person name="Wrighton K."/>
        </authorList>
    </citation>
    <scope>NUCLEOTIDE SEQUENCE [LARGE SCALE GENOMIC DNA]</scope>
    <source>
        <strain evidence="6 10">DSM 10369</strain>
        <strain evidence="8 11">WG1_MB</strain>
    </source>
</reference>
<reference evidence="9" key="2">
    <citation type="submission" date="2017-09" db="EMBL/GenBank/DDBJ databases">
        <authorList>
            <person name="Varghese N."/>
            <person name="Submissions S."/>
        </authorList>
    </citation>
    <scope>NUCLEOTIDE SEQUENCE [LARGE SCALE GENOMIC DNA]</scope>
    <source>
        <strain evidence="9">WG-1MB</strain>
    </source>
</reference>
<dbReference type="Gene3D" id="3.40.140.10">
    <property type="entry name" value="Cytidine Deaminase, domain 2"/>
    <property type="match status" value="1"/>
</dbReference>
<dbReference type="PANTHER" id="PTHR11079:SF161">
    <property type="entry name" value="CMP_DCMP-TYPE DEAMINASE DOMAIN-CONTAINING PROTEIN"/>
    <property type="match status" value="1"/>
</dbReference>
<evidence type="ECO:0000256" key="3">
    <source>
        <dbReference type="ARBA" id="ARBA00022801"/>
    </source>
</evidence>
<name>A0A285ERX1_9EURY</name>
<dbReference type="RefSeq" id="WP_241645734.1">
    <property type="nucleotide sequence ID" value="NZ_PVBU01000005.1"/>
</dbReference>
<accession>A0A285ERX1</accession>
<dbReference type="GO" id="GO:0047974">
    <property type="term" value="F:guanosine deaminase activity"/>
    <property type="evidence" value="ECO:0007669"/>
    <property type="project" value="TreeGrafter"/>
</dbReference>
<keyword evidence="4" id="KW-0862">Zinc</keyword>
<dbReference type="PANTHER" id="PTHR11079">
    <property type="entry name" value="CYTOSINE DEAMINASE FAMILY MEMBER"/>
    <property type="match status" value="1"/>
</dbReference>
<reference evidence="7" key="1">
    <citation type="submission" date="2017-09" db="EMBL/GenBank/DDBJ databases">
        <authorList>
            <person name="Ehlers B."/>
            <person name="Leendertz F.H."/>
        </authorList>
    </citation>
    <scope>NUCLEOTIDE SEQUENCE [LARGE SCALE GENOMIC DNA]</scope>
    <source>
        <strain evidence="7">WG-1MB</strain>
    </source>
</reference>
<keyword evidence="3" id="KW-0378">Hydrolase</keyword>
<dbReference type="EMBL" id="SMMS01000001">
    <property type="protein sequence ID" value="TCL11264.1"/>
    <property type="molecule type" value="Genomic_DNA"/>
</dbReference>
<evidence type="ECO:0000313" key="7">
    <source>
        <dbReference type="EMBL" id="SNY00974.1"/>
    </source>
</evidence>
<feature type="domain" description="CMP/dCMP-type deaminase" evidence="5">
    <location>
        <begin position="6"/>
        <end position="118"/>
    </location>
</feature>
<evidence type="ECO:0000256" key="2">
    <source>
        <dbReference type="ARBA" id="ARBA00022723"/>
    </source>
</evidence>
<keyword evidence="2" id="KW-0479">Metal-binding</keyword>